<gene>
    <name evidence="1" type="ORF">JYA64_03665</name>
</gene>
<comment type="caution">
    <text evidence="1">The sequence shown here is derived from an EMBL/GenBank/DDBJ whole genome shotgun (WGS) entry which is preliminary data.</text>
</comment>
<protein>
    <submittedName>
        <fullName evidence="1">Uncharacterized protein</fullName>
    </submittedName>
</protein>
<proteinExistence type="predicted"/>
<dbReference type="Proteomes" id="UP001319060">
    <property type="component" value="Unassembled WGS sequence"/>
</dbReference>
<reference evidence="1 2" key="1">
    <citation type="submission" date="2021-01" db="EMBL/GenBank/DDBJ databases">
        <title>Genome Sequencing of Type Strains.</title>
        <authorList>
            <person name="Lemaire J.F."/>
            <person name="Inderbitzin P."/>
            <person name="Collins S.B."/>
            <person name="Wespe N."/>
            <person name="Knight-Connoni V."/>
        </authorList>
    </citation>
    <scope>NUCLEOTIDE SEQUENCE [LARGE SCALE GENOMIC DNA]</scope>
    <source>
        <strain evidence="1 2">DSM 14730</strain>
    </source>
</reference>
<dbReference type="EMBL" id="JAFHKS010000041">
    <property type="protein sequence ID" value="MBN3544389.1"/>
    <property type="molecule type" value="Genomic_DNA"/>
</dbReference>
<organism evidence="1 2">
    <name type="scientific">Fictibacillus barbaricus</name>
    <dbReference type="NCBI Taxonomy" id="182136"/>
    <lineage>
        <taxon>Bacteria</taxon>
        <taxon>Bacillati</taxon>
        <taxon>Bacillota</taxon>
        <taxon>Bacilli</taxon>
        <taxon>Bacillales</taxon>
        <taxon>Fictibacillaceae</taxon>
        <taxon>Fictibacillus</taxon>
    </lineage>
</organism>
<evidence type="ECO:0000313" key="1">
    <source>
        <dbReference type="EMBL" id="MBN3544389.1"/>
    </source>
</evidence>
<evidence type="ECO:0000313" key="2">
    <source>
        <dbReference type="Proteomes" id="UP001319060"/>
    </source>
</evidence>
<name>A0ABS2ZAM7_9BACL</name>
<keyword evidence="2" id="KW-1185">Reference proteome</keyword>
<sequence length="152" mass="17501">MNYYSFRQDWTAVLQLLNQSLYGEEMVCSMSTQLYHIPATANLKGNGEMHNHLVPASYHRVTAAGSARRLQNGESHESIIKTLVSCVDNGLKQDQEVKKWLPVMRDNAPEEYKPFIQTIIDWQEQTEQSLSSAKRLLNQMGYGTQELFQNQY</sequence>
<accession>A0ABS2ZAM7</accession>